<evidence type="ECO:0000313" key="2">
    <source>
        <dbReference type="Proteomes" id="UP001139054"/>
    </source>
</evidence>
<comment type="caution">
    <text evidence="1">The sequence shown here is derived from an EMBL/GenBank/DDBJ whole genome shotgun (WGS) entry which is preliminary data.</text>
</comment>
<organism evidence="1 2">
    <name type="scientific">Bradyrhizobium zhengyangense</name>
    <dbReference type="NCBI Taxonomy" id="2911009"/>
    <lineage>
        <taxon>Bacteria</taxon>
        <taxon>Pseudomonadati</taxon>
        <taxon>Pseudomonadota</taxon>
        <taxon>Alphaproteobacteria</taxon>
        <taxon>Hyphomicrobiales</taxon>
        <taxon>Nitrobacteraceae</taxon>
        <taxon>Bradyrhizobium</taxon>
    </lineage>
</organism>
<dbReference type="GO" id="GO:0016788">
    <property type="term" value="F:hydrolase activity, acting on ester bonds"/>
    <property type="evidence" value="ECO:0007669"/>
    <property type="project" value="UniProtKB-ARBA"/>
</dbReference>
<dbReference type="SUPFAM" id="SSF52266">
    <property type="entry name" value="SGNH hydrolase"/>
    <property type="match status" value="1"/>
</dbReference>
<accession>A0A9X1UJX6</accession>
<dbReference type="Gene3D" id="3.40.50.1110">
    <property type="entry name" value="SGNH hydrolase"/>
    <property type="match status" value="1"/>
</dbReference>
<dbReference type="InterPro" id="IPR036514">
    <property type="entry name" value="SGNH_hydro_sf"/>
</dbReference>
<dbReference type="RefSeq" id="WP_237892039.1">
    <property type="nucleotide sequence ID" value="NZ_JAKLTY010000047.1"/>
</dbReference>
<dbReference type="EMBL" id="JAKLTY010000047">
    <property type="protein sequence ID" value="MCG2632717.1"/>
    <property type="molecule type" value="Genomic_DNA"/>
</dbReference>
<dbReference type="Proteomes" id="UP001139054">
    <property type="component" value="Unassembled WGS sequence"/>
</dbReference>
<proteinExistence type="predicted"/>
<dbReference type="PROSITE" id="PS51257">
    <property type="entry name" value="PROKAR_LIPOPROTEIN"/>
    <property type="match status" value="1"/>
</dbReference>
<sequence>MKEVDPQSSSSAQSLFSAALLALVLLSCLSADMLARSKTLQMWTTALSSAFAAKNNTVFSDTGSFLDFEERVLLDEIPHTDYTKGGIYFFGTSNMKWAFSTWDLPPQQQEELHNYGIGASNHKDQLGFIRFLIERYGFLGAGTRDVVVLGVSFHLAHVDGPAGGYWAALLRRRGLYRLTDSGRMEPAAMNPVVHWLRVEQARSSGFIWNVGRLLQAAAKAHLIATKPIKHDATKYQAGWREFMGARWQQNMDEAMIDLQQTIDLVRSHGAQIKIVLLPQGSWMDGLPFGARYYHEVRDVCAKTGTPLIDLSHSLADNDFVDSNHLTVLGQHEFRNILTSALEIPGR</sequence>
<gene>
    <name evidence="1" type="ORF">L6654_39640</name>
</gene>
<protein>
    <submittedName>
        <fullName evidence="1">Uncharacterized protein</fullName>
    </submittedName>
</protein>
<evidence type="ECO:0000313" key="1">
    <source>
        <dbReference type="EMBL" id="MCG2632717.1"/>
    </source>
</evidence>
<dbReference type="AlphaFoldDB" id="A0A9X1UJX6"/>
<name>A0A9X1UJX6_9BRAD</name>
<reference evidence="1" key="1">
    <citation type="submission" date="2022-01" db="EMBL/GenBank/DDBJ databases">
        <title>Genome sequnece data of strain Bradyrhizobium sp. nov.</title>
        <authorList>
            <person name="Zhang J."/>
        </authorList>
    </citation>
    <scope>NUCLEOTIDE SEQUENCE</scope>
    <source>
        <strain evidence="1">WYCCWR 13023</strain>
    </source>
</reference>